<feature type="region of interest" description="Disordered" evidence="1">
    <location>
        <begin position="47"/>
        <end position="105"/>
    </location>
</feature>
<evidence type="ECO:0000313" key="4">
    <source>
        <dbReference type="Proteomes" id="UP000812966"/>
    </source>
</evidence>
<dbReference type="AlphaFoldDB" id="A0A8K0JL05"/>
<keyword evidence="4" id="KW-1185">Reference proteome</keyword>
<protein>
    <submittedName>
        <fullName evidence="3">Uncharacterized protein</fullName>
    </submittedName>
</protein>
<evidence type="ECO:0000256" key="1">
    <source>
        <dbReference type="SAM" id="MobiDB-lite"/>
    </source>
</evidence>
<evidence type="ECO:0000313" key="3">
    <source>
        <dbReference type="EMBL" id="KAG7531374.1"/>
    </source>
</evidence>
<gene>
    <name evidence="3" type="ORF">FFLO_04371</name>
</gene>
<dbReference type="Proteomes" id="UP000812966">
    <property type="component" value="Unassembled WGS sequence"/>
</dbReference>
<feature type="chain" id="PRO_5035474455" evidence="2">
    <location>
        <begin position="29"/>
        <end position="180"/>
    </location>
</feature>
<sequence>MHGLTITSRVMVLCALLPVLLRSHLVNGQGMPVPAIADVAAQGTGDTTEAAADVPATSLPDPLGATDTATDAAEDGTTSTVGGSAPTATASALGNASGAAQPPTPNYESLMEPYYLFRQRFLGTDCPNHKSDPAFYACCHPLPQGATADPSCFYWPQDDDPCEEGDKDCYCDEDEGDVAE</sequence>
<dbReference type="EMBL" id="JABELV010000092">
    <property type="protein sequence ID" value="KAG7531374.1"/>
    <property type="molecule type" value="Genomic_DNA"/>
</dbReference>
<accession>A0A8K0JL05</accession>
<keyword evidence="2" id="KW-0732">Signal</keyword>
<comment type="caution">
    <text evidence="3">The sequence shown here is derived from an EMBL/GenBank/DDBJ whole genome shotgun (WGS) entry which is preliminary data.</text>
</comment>
<feature type="compositionally biased region" description="Low complexity" evidence="1">
    <location>
        <begin position="65"/>
        <end position="80"/>
    </location>
</feature>
<reference evidence="3" key="1">
    <citation type="submission" date="2020-04" db="EMBL/GenBank/DDBJ databases">
        <title>Analysis of mating type loci in Filobasidium floriforme.</title>
        <authorList>
            <person name="Nowrousian M."/>
        </authorList>
    </citation>
    <scope>NUCLEOTIDE SEQUENCE</scope>
    <source>
        <strain evidence="3">CBS 6242</strain>
    </source>
</reference>
<feature type="signal peptide" evidence="2">
    <location>
        <begin position="1"/>
        <end position="28"/>
    </location>
</feature>
<proteinExistence type="predicted"/>
<name>A0A8K0JL05_9TREE</name>
<evidence type="ECO:0000256" key="2">
    <source>
        <dbReference type="SAM" id="SignalP"/>
    </source>
</evidence>
<organism evidence="3 4">
    <name type="scientific">Filobasidium floriforme</name>
    <dbReference type="NCBI Taxonomy" id="5210"/>
    <lineage>
        <taxon>Eukaryota</taxon>
        <taxon>Fungi</taxon>
        <taxon>Dikarya</taxon>
        <taxon>Basidiomycota</taxon>
        <taxon>Agaricomycotina</taxon>
        <taxon>Tremellomycetes</taxon>
        <taxon>Filobasidiales</taxon>
        <taxon>Filobasidiaceae</taxon>
        <taxon>Filobasidium</taxon>
    </lineage>
</organism>